<dbReference type="GO" id="GO:0004725">
    <property type="term" value="F:protein tyrosine phosphatase activity"/>
    <property type="evidence" value="ECO:0007669"/>
    <property type="project" value="InterPro"/>
</dbReference>
<organism evidence="2 3">
    <name type="scientific">Strongyloides papillosus</name>
    <name type="common">Intestinal threadworm</name>
    <dbReference type="NCBI Taxonomy" id="174720"/>
    <lineage>
        <taxon>Eukaryota</taxon>
        <taxon>Metazoa</taxon>
        <taxon>Ecdysozoa</taxon>
        <taxon>Nematoda</taxon>
        <taxon>Chromadorea</taxon>
        <taxon>Rhabditida</taxon>
        <taxon>Tylenchina</taxon>
        <taxon>Panagrolaimomorpha</taxon>
        <taxon>Strongyloidoidea</taxon>
        <taxon>Strongyloididae</taxon>
        <taxon>Strongyloides</taxon>
    </lineage>
</organism>
<dbReference type="STRING" id="174720.A0A0N5BLG2"/>
<dbReference type="InterPro" id="IPR052782">
    <property type="entry name" value="Oocyte-zygote_transition_reg"/>
</dbReference>
<evidence type="ECO:0000313" key="2">
    <source>
        <dbReference type="Proteomes" id="UP000046392"/>
    </source>
</evidence>
<dbReference type="Pfam" id="PF00102">
    <property type="entry name" value="Y_phosphatase"/>
    <property type="match status" value="2"/>
</dbReference>
<evidence type="ECO:0000259" key="1">
    <source>
        <dbReference type="PROSITE" id="PS50055"/>
    </source>
</evidence>
<proteinExistence type="predicted"/>
<reference evidence="3" key="1">
    <citation type="submission" date="2017-02" db="UniProtKB">
        <authorList>
            <consortium name="WormBaseParasite"/>
        </authorList>
    </citation>
    <scope>IDENTIFICATION</scope>
</reference>
<dbReference type="PROSITE" id="PS50055">
    <property type="entry name" value="TYR_PHOSPHATASE_PTP"/>
    <property type="match status" value="2"/>
</dbReference>
<evidence type="ECO:0000313" key="3">
    <source>
        <dbReference type="WBParaSite" id="SPAL_0000675900.1"/>
    </source>
</evidence>
<dbReference type="PANTHER" id="PTHR46163:SF17">
    <property type="entry name" value="DNA-DIRECTED DNA POLYMERASE-RELATED"/>
    <property type="match status" value="1"/>
</dbReference>
<dbReference type="InterPro" id="IPR029021">
    <property type="entry name" value="Prot-tyrosine_phosphatase-like"/>
</dbReference>
<dbReference type="PANTHER" id="PTHR46163">
    <property type="entry name" value="TYROSINE-PROTEIN PHOSPHATASE-RELATED"/>
    <property type="match status" value="1"/>
</dbReference>
<dbReference type="AlphaFoldDB" id="A0A0N5BLG2"/>
<dbReference type="InterPro" id="IPR000242">
    <property type="entry name" value="PTP_cat"/>
</dbReference>
<protein>
    <submittedName>
        <fullName evidence="3">Tyrosine-protein phosphatase domain-containing protein</fullName>
    </submittedName>
</protein>
<dbReference type="SMART" id="SM00194">
    <property type="entry name" value="PTPc"/>
    <property type="match status" value="1"/>
</dbReference>
<dbReference type="SUPFAM" id="SSF52799">
    <property type="entry name" value="(Phosphotyrosine protein) phosphatases II"/>
    <property type="match status" value="2"/>
</dbReference>
<accession>A0A0N5BLG2</accession>
<feature type="domain" description="Tyrosine-protein phosphatase" evidence="1">
    <location>
        <begin position="376"/>
        <end position="476"/>
    </location>
</feature>
<dbReference type="InterPro" id="IPR003595">
    <property type="entry name" value="Tyr_Pase_cat"/>
</dbReference>
<feature type="domain" description="Tyrosine-protein phosphatase" evidence="1">
    <location>
        <begin position="5"/>
        <end position="285"/>
    </location>
</feature>
<dbReference type="WBParaSite" id="SPAL_0000675900.1">
    <property type="protein sequence ID" value="SPAL_0000675900.1"/>
    <property type="gene ID" value="SPAL_0000675900"/>
</dbReference>
<dbReference type="Gene3D" id="3.90.190.10">
    <property type="entry name" value="Protein tyrosine phosphatase superfamily"/>
    <property type="match status" value="2"/>
</dbReference>
<dbReference type="SMART" id="SM00404">
    <property type="entry name" value="PTPc_motif"/>
    <property type="match status" value="1"/>
</dbReference>
<keyword evidence="2" id="KW-1185">Reference proteome</keyword>
<sequence>MLSHKHKYTNVYLFWNDLTSQPLDKYCKVINDKKYLSEKVLKRKVIRKMEGDEEVDAGYSDLFDETLVKCYKNLPRKIKAHYVYTDTKKRKYILSYGSTIDTQLSFWQMIYEEGIGTIIAIIYDKKSLDVDDGSDDLYWSWKTHIREFGDIVVTRMHTIRVNVFSVIGRKFMLNKKEGDVTKYAEIYHVSNWKENEMPQSDLQLVNIYQKIINIAPKKNILIHSSQGTGACVYMFTYFACIYNALKADDDNYCPFKVIKSIREQRYEGNLVPYEFAYIIKVIVTTLFHSKILIDFSQRRTNFYLSYDKFFYNYLKHQDNMDDEIRKFLLFVSIVDIGKIYEYKSVFYELGRIESDILPNYCKRFQNAVDNHKNGKDKRRCRFNDIQCFDAHGITISGQPETDKVSFIHANKFEYTFNNKKKRKMILCQAPLDDTVDDMLDVIQRYNVKIVVILVSFEEAKDPEKVGPVFPSKTSLL</sequence>
<name>A0A0N5BLG2_STREA</name>
<dbReference type="Proteomes" id="UP000046392">
    <property type="component" value="Unplaced"/>
</dbReference>